<dbReference type="Gene3D" id="3.40.50.10210">
    <property type="match status" value="1"/>
</dbReference>
<dbReference type="RefSeq" id="WP_100815774.1">
    <property type="nucleotide sequence ID" value="NZ_AP025586.1"/>
</dbReference>
<dbReference type="EMBL" id="CP017803">
    <property type="protein sequence ID" value="ATZ60394.1"/>
    <property type="molecule type" value="Genomic_DNA"/>
</dbReference>
<evidence type="ECO:0000256" key="1">
    <source>
        <dbReference type="HAMAP-Rule" id="MF_01086"/>
    </source>
</evidence>
<reference evidence="3" key="1">
    <citation type="submission" date="2016-10" db="EMBL/GenBank/DDBJ databases">
        <authorList>
            <person name="Kim B.-C."/>
            <person name="Jeong H."/>
        </authorList>
    </citation>
    <scope>NUCLEOTIDE SEQUENCE [LARGE SCALE GENOMIC DNA]</scope>
    <source>
        <strain evidence="3">KB11</strain>
    </source>
</reference>
<accession>A0A2H4U8G8</accession>
<dbReference type="InterPro" id="IPR036087">
    <property type="entry name" value="Nict_dMeBzImd_PRibTrfase_sf"/>
</dbReference>
<dbReference type="HAMAP" id="MF_01086">
    <property type="entry name" value="UPF0284"/>
    <property type="match status" value="1"/>
</dbReference>
<dbReference type="GO" id="GO:0008939">
    <property type="term" value="F:nicotinate-nucleotide-dimethylbenzimidazole phosphoribosyltransferase activity"/>
    <property type="evidence" value="ECO:0007669"/>
    <property type="project" value="InterPro"/>
</dbReference>
<organism evidence="2 3">
    <name type="scientific">Methanobrevibacter smithii</name>
    <dbReference type="NCBI Taxonomy" id="2173"/>
    <lineage>
        <taxon>Archaea</taxon>
        <taxon>Methanobacteriati</taxon>
        <taxon>Methanobacteriota</taxon>
        <taxon>Methanomada group</taxon>
        <taxon>Methanobacteria</taxon>
        <taxon>Methanobacteriales</taxon>
        <taxon>Methanobacteriaceae</taxon>
        <taxon>Methanobrevibacter</taxon>
    </lineage>
</organism>
<dbReference type="AlphaFoldDB" id="A0A2H4U8G8"/>
<dbReference type="PANTHER" id="PTHR38811">
    <property type="match status" value="1"/>
</dbReference>
<dbReference type="GeneID" id="71696027"/>
<dbReference type="InterPro" id="IPR003200">
    <property type="entry name" value="Nict_dMeBzImd_PRibTrfase"/>
</dbReference>
<dbReference type="Proteomes" id="UP000232133">
    <property type="component" value="Chromosome"/>
</dbReference>
<comment type="similarity">
    <text evidence="1">Belongs to the UPF0284 family.</text>
</comment>
<dbReference type="InterPro" id="IPR002805">
    <property type="entry name" value="Nict_dMeBzImd_PRibTrfase_arc"/>
</dbReference>
<dbReference type="SUPFAM" id="SSF52733">
    <property type="entry name" value="Nicotinate mononucleotide:5,6-dimethylbenzimidazole phosphoribosyltransferase (CobT)"/>
    <property type="match status" value="1"/>
</dbReference>
<name>A0A2H4U8G8_METSM</name>
<dbReference type="CDD" id="cd02439">
    <property type="entry name" value="DMB-PRT_CobT"/>
    <property type="match status" value="1"/>
</dbReference>
<evidence type="ECO:0000313" key="2">
    <source>
        <dbReference type="EMBL" id="ATZ60394.1"/>
    </source>
</evidence>
<protein>
    <recommendedName>
        <fullName evidence="1">UPF0284 protein BK798_08175</fullName>
    </recommendedName>
</protein>
<evidence type="ECO:0000313" key="3">
    <source>
        <dbReference type="Proteomes" id="UP000232133"/>
    </source>
</evidence>
<proteinExistence type="inferred from homology"/>
<sequence length="355" mass="37615">MIDGITTYGSDELINQIKYAEPVFICVIGTTETSKIPGISGAGATPELTEYTPAADAEIMVHGSVHCMDEIPQTVVGETAAPTPSMLTKASLQLADIPFVIVDAGSKITPDLECNRLGKEYGRDIRTGKGVLNPLEIYENAKELGSKLSMMHDYLVIGESIAAGTTTALGVLRALGYDANEKVSGSMPTNPHDLKTKVVDEGLKNAGLNPETDEIDAMQAIGAVGDPTLAGMAGLVISTDIPIILGGGTQMAAVCAIVKSINPNFDFSRINLATTVFVANDETADLFDLIKQIDEDITINIVDPNFEDAEYPGLKNYLDGFVKEGVGAGGAMFTALIRGNSVERLRKKIEKVCSE</sequence>
<dbReference type="NCBIfam" id="NF003372">
    <property type="entry name" value="PRK04447.1-5"/>
    <property type="match status" value="1"/>
</dbReference>
<gene>
    <name evidence="2" type="ORF">BK798_08175</name>
</gene>
<dbReference type="NCBIfam" id="TIGR00303">
    <property type="entry name" value="nicotinate mononucleotide-dependent phosphoribosyltransferase CobT"/>
    <property type="match status" value="1"/>
</dbReference>
<dbReference type="PANTHER" id="PTHR38811:SF1">
    <property type="entry name" value="UPF0284 PROTEIN SLL1500"/>
    <property type="match status" value="1"/>
</dbReference>